<feature type="non-terminal residue" evidence="1">
    <location>
        <position position="57"/>
    </location>
</feature>
<feature type="non-terminal residue" evidence="1">
    <location>
        <position position="1"/>
    </location>
</feature>
<reference evidence="1" key="1">
    <citation type="submission" date="2023-05" db="EMBL/GenBank/DDBJ databases">
        <authorList>
            <consortium name="ELIXIR-Norway"/>
        </authorList>
    </citation>
    <scope>NUCLEOTIDE SEQUENCE</scope>
</reference>
<reference evidence="1" key="2">
    <citation type="submission" date="2025-03" db="EMBL/GenBank/DDBJ databases">
        <authorList>
            <consortium name="ELIXIR-Norway"/>
            <consortium name="Elixir Norway"/>
        </authorList>
    </citation>
    <scope>NUCLEOTIDE SEQUENCE</scope>
</reference>
<dbReference type="Proteomes" id="UP001162501">
    <property type="component" value="Chromosome 13"/>
</dbReference>
<sequence>VLQKDVGKRLQVGQELIDYFSDKQKSADLEHDQTMLDKLVDGLATSWVNSSNYKVSR</sequence>
<gene>
    <name evidence="1" type="ORF">MRATA1EN22A_LOCUS4985</name>
</gene>
<protein>
    <submittedName>
        <fullName evidence="1">Uncharacterized protein</fullName>
    </submittedName>
</protein>
<accession>A0AC59YDV2</accession>
<evidence type="ECO:0000313" key="2">
    <source>
        <dbReference type="Proteomes" id="UP001162501"/>
    </source>
</evidence>
<organism evidence="1 2">
    <name type="scientific">Rangifer tarandus platyrhynchus</name>
    <name type="common">Svalbard reindeer</name>
    <dbReference type="NCBI Taxonomy" id="3082113"/>
    <lineage>
        <taxon>Eukaryota</taxon>
        <taxon>Metazoa</taxon>
        <taxon>Chordata</taxon>
        <taxon>Craniata</taxon>
        <taxon>Vertebrata</taxon>
        <taxon>Euteleostomi</taxon>
        <taxon>Mammalia</taxon>
        <taxon>Eutheria</taxon>
        <taxon>Laurasiatheria</taxon>
        <taxon>Artiodactyla</taxon>
        <taxon>Ruminantia</taxon>
        <taxon>Pecora</taxon>
        <taxon>Cervidae</taxon>
        <taxon>Odocoileinae</taxon>
        <taxon>Rangifer</taxon>
    </lineage>
</organism>
<evidence type="ECO:0000313" key="1">
    <source>
        <dbReference type="EMBL" id="CAM9612384.1"/>
    </source>
</evidence>
<proteinExistence type="predicted"/>
<dbReference type="EMBL" id="OX596097">
    <property type="protein sequence ID" value="CAM9612384.1"/>
    <property type="molecule type" value="Genomic_DNA"/>
</dbReference>
<name>A0AC59YDV2_RANTA</name>